<dbReference type="InterPro" id="IPR003593">
    <property type="entry name" value="AAA+_ATPase"/>
</dbReference>
<dbReference type="GO" id="GO:0016887">
    <property type="term" value="F:ATP hydrolysis activity"/>
    <property type="evidence" value="ECO:0007669"/>
    <property type="project" value="InterPro"/>
</dbReference>
<evidence type="ECO:0000256" key="2">
    <source>
        <dbReference type="ARBA" id="ARBA00022840"/>
    </source>
</evidence>
<sequence>MSNAVLEVKNLHKQYEGKAVVDGISFEINAGDIIGFIGPNGAGKSTSINLISTIVEFDQGNVMYLGREIRRHEKDYKKALGIVPQDLAIYEDLNAYDNVKFFCSLYNIKGNQLKEKVKEALEFVGLWDRRKELPAKFSGGMKRRLNIACAIAHSPKLLIMDEPTVGIDPQSRNNIMEAVLRLNKEGTTIIYTSHYMEEVETLCNRIVLMDKGVIVEDLDKQVYKSKYAAQGLHSLEEIFLHLTGTDLRDMEV</sequence>
<dbReference type="RefSeq" id="WP_127191881.1">
    <property type="nucleotide sequence ID" value="NZ_RZNY01000006.1"/>
</dbReference>
<name>A0A3S1BQ78_9BACL</name>
<dbReference type="PANTHER" id="PTHR43582:SF2">
    <property type="entry name" value="LINEARMYCIN RESISTANCE ATP-BINDING PROTEIN LNRL"/>
    <property type="match status" value="1"/>
</dbReference>
<dbReference type="Gene3D" id="3.40.50.300">
    <property type="entry name" value="P-loop containing nucleotide triphosphate hydrolases"/>
    <property type="match status" value="1"/>
</dbReference>
<keyword evidence="2 4" id="KW-0067">ATP-binding</keyword>
<evidence type="ECO:0000313" key="5">
    <source>
        <dbReference type="Proteomes" id="UP000279446"/>
    </source>
</evidence>
<dbReference type="SMART" id="SM00382">
    <property type="entry name" value="AAA"/>
    <property type="match status" value="1"/>
</dbReference>
<dbReference type="OrthoDB" id="9804819at2"/>
<proteinExistence type="predicted"/>
<dbReference type="AlphaFoldDB" id="A0A3S1BQ78"/>
<dbReference type="GO" id="GO:0005524">
    <property type="term" value="F:ATP binding"/>
    <property type="evidence" value="ECO:0007669"/>
    <property type="project" value="UniProtKB-KW"/>
</dbReference>
<dbReference type="SUPFAM" id="SSF52540">
    <property type="entry name" value="P-loop containing nucleoside triphosphate hydrolases"/>
    <property type="match status" value="1"/>
</dbReference>
<dbReference type="PROSITE" id="PS00211">
    <property type="entry name" value="ABC_TRANSPORTER_1"/>
    <property type="match status" value="1"/>
</dbReference>
<keyword evidence="1" id="KW-0547">Nucleotide-binding</keyword>
<evidence type="ECO:0000313" key="4">
    <source>
        <dbReference type="EMBL" id="RUT46996.1"/>
    </source>
</evidence>
<dbReference type="PANTHER" id="PTHR43582">
    <property type="entry name" value="LINEARMYCIN RESISTANCE ATP-BINDING PROTEIN LNRL"/>
    <property type="match status" value="1"/>
</dbReference>
<reference evidence="4 5" key="1">
    <citation type="submission" date="2018-12" db="EMBL/GenBank/DDBJ databases">
        <authorList>
            <person name="Sun L."/>
            <person name="Chen Z."/>
        </authorList>
    </citation>
    <scope>NUCLEOTIDE SEQUENCE [LARGE SCALE GENOMIC DNA]</scope>
    <source>
        <strain evidence="4 5">DSM 15890</strain>
    </source>
</reference>
<evidence type="ECO:0000259" key="3">
    <source>
        <dbReference type="PROSITE" id="PS50893"/>
    </source>
</evidence>
<dbReference type="Proteomes" id="UP000279446">
    <property type="component" value="Unassembled WGS sequence"/>
</dbReference>
<gene>
    <name evidence="4" type="ORF">EJP82_09860</name>
</gene>
<dbReference type="PROSITE" id="PS50893">
    <property type="entry name" value="ABC_TRANSPORTER_2"/>
    <property type="match status" value="1"/>
</dbReference>
<feature type="domain" description="ABC transporter" evidence="3">
    <location>
        <begin position="6"/>
        <end position="236"/>
    </location>
</feature>
<comment type="caution">
    <text evidence="4">The sequence shown here is derived from an EMBL/GenBank/DDBJ whole genome shotgun (WGS) entry which is preliminary data.</text>
</comment>
<dbReference type="InterPro" id="IPR003439">
    <property type="entry name" value="ABC_transporter-like_ATP-bd"/>
</dbReference>
<dbReference type="InterPro" id="IPR027417">
    <property type="entry name" value="P-loop_NTPase"/>
</dbReference>
<dbReference type="InterPro" id="IPR017871">
    <property type="entry name" value="ABC_transporter-like_CS"/>
</dbReference>
<accession>A0A3S1BQ78</accession>
<evidence type="ECO:0000256" key="1">
    <source>
        <dbReference type="ARBA" id="ARBA00022741"/>
    </source>
</evidence>
<dbReference type="EMBL" id="RZNY01000006">
    <property type="protein sequence ID" value="RUT46996.1"/>
    <property type="molecule type" value="Genomic_DNA"/>
</dbReference>
<organism evidence="4 5">
    <name type="scientific">Paenibacillus anaericanus</name>
    <dbReference type="NCBI Taxonomy" id="170367"/>
    <lineage>
        <taxon>Bacteria</taxon>
        <taxon>Bacillati</taxon>
        <taxon>Bacillota</taxon>
        <taxon>Bacilli</taxon>
        <taxon>Bacillales</taxon>
        <taxon>Paenibacillaceae</taxon>
        <taxon>Paenibacillus</taxon>
    </lineage>
</organism>
<protein>
    <submittedName>
        <fullName evidence="4">ABC transporter ATP-binding protein</fullName>
    </submittedName>
</protein>
<keyword evidence="5" id="KW-1185">Reference proteome</keyword>
<dbReference type="Pfam" id="PF00005">
    <property type="entry name" value="ABC_tran"/>
    <property type="match status" value="1"/>
</dbReference>